<reference evidence="3" key="1">
    <citation type="submission" date="2017-12" db="EMBL/GenBank/DDBJ databases">
        <title>Whole genome sequencing of Acidipropionibacterium jensenii strains JS279 and JS280.</title>
        <authorList>
            <person name="Deptula P."/>
            <person name="Laine P."/>
            <person name="Smolander O.-P."/>
            <person name="Paulin L."/>
            <person name="Auvinen P."/>
            <person name="Varmanen P."/>
        </authorList>
    </citation>
    <scope>NUCLEOTIDE SEQUENCE [LARGE SCALE GENOMIC DNA]</scope>
    <source>
        <strain evidence="3">JS280</strain>
    </source>
</reference>
<dbReference type="Proteomes" id="UP000285875">
    <property type="component" value="Chromosome"/>
</dbReference>
<dbReference type="GO" id="GO:0016740">
    <property type="term" value="F:transferase activity"/>
    <property type="evidence" value="ECO:0007669"/>
    <property type="project" value="UniProtKB-KW"/>
</dbReference>
<gene>
    <name evidence="2" type="ORF">C0Z10_07740</name>
</gene>
<protein>
    <submittedName>
        <fullName evidence="2">Class II glutamine amidotransferase</fullName>
    </submittedName>
</protein>
<dbReference type="KEGG" id="aji:C0Z10_07740"/>
<dbReference type="InterPro" id="IPR017932">
    <property type="entry name" value="GATase_2_dom"/>
</dbReference>
<dbReference type="Pfam" id="PF13230">
    <property type="entry name" value="GATase_4"/>
    <property type="match status" value="1"/>
</dbReference>
<evidence type="ECO:0000256" key="1">
    <source>
        <dbReference type="ARBA" id="ARBA00022962"/>
    </source>
</evidence>
<dbReference type="CDD" id="cd01908">
    <property type="entry name" value="YafJ"/>
    <property type="match status" value="1"/>
</dbReference>
<name>A0A3Q9UPR0_9ACTN</name>
<accession>A0A3Q9UPR0</accession>
<evidence type="ECO:0000313" key="2">
    <source>
        <dbReference type="EMBL" id="AZZ39661.1"/>
    </source>
</evidence>
<dbReference type="InterPro" id="IPR026869">
    <property type="entry name" value="EgtC-like"/>
</dbReference>
<dbReference type="RefSeq" id="WP_097799001.1">
    <property type="nucleotide sequence ID" value="NZ_CP025570.1"/>
</dbReference>
<dbReference type="AlphaFoldDB" id="A0A3Q9UPR0"/>
<sequence length="271" mass="30497">MCRMFGFLTDRPRSVAEAAGHDLQTFHDLGRIHHDGWGIASWDGQRARVHHDPEPVMESASFWPMVDALTTDQSIFHLRLATEGLAVREENCHPFIDGNVCFAHNGQFSKTPEILAEVVDSCDYRPRGTTDSELYFALILRNHSRGLAWPEAILDAARTILALVPAGQVWALDCMLGTEEALYAFSLAFPELVPDRPEGYYDLHFLASTDAEGRSLRISSQGPESPRWTLLTQRTVLRIERGSLALSTTPWRRSAHKARSHQEFAAQRSYP</sequence>
<dbReference type="SUPFAM" id="SSF56235">
    <property type="entry name" value="N-terminal nucleophile aminohydrolases (Ntn hydrolases)"/>
    <property type="match status" value="1"/>
</dbReference>
<dbReference type="Gene3D" id="3.60.20.10">
    <property type="entry name" value="Glutamine Phosphoribosylpyrophosphate, subunit 1, domain 1"/>
    <property type="match status" value="1"/>
</dbReference>
<organism evidence="2 3">
    <name type="scientific">Acidipropionibacterium jensenii</name>
    <dbReference type="NCBI Taxonomy" id="1749"/>
    <lineage>
        <taxon>Bacteria</taxon>
        <taxon>Bacillati</taxon>
        <taxon>Actinomycetota</taxon>
        <taxon>Actinomycetes</taxon>
        <taxon>Propionibacteriales</taxon>
        <taxon>Propionibacteriaceae</taxon>
        <taxon>Acidipropionibacterium</taxon>
    </lineage>
</organism>
<dbReference type="GeneID" id="82885937"/>
<keyword evidence="1 2" id="KW-0315">Glutamine amidotransferase</keyword>
<keyword evidence="2" id="KW-0808">Transferase</keyword>
<dbReference type="InterPro" id="IPR029055">
    <property type="entry name" value="Ntn_hydrolases_N"/>
</dbReference>
<dbReference type="EMBL" id="CP025570">
    <property type="protein sequence ID" value="AZZ39661.1"/>
    <property type="molecule type" value="Genomic_DNA"/>
</dbReference>
<dbReference type="PANTHER" id="PTHR42824">
    <property type="entry name" value="GLUTAMINE AMIDOTRANSFERASE"/>
    <property type="match status" value="1"/>
</dbReference>
<dbReference type="PANTHER" id="PTHR42824:SF1">
    <property type="entry name" value="GLUTAMINE AMIDOTRANSFERASE YAFJ-RELATED"/>
    <property type="match status" value="1"/>
</dbReference>
<proteinExistence type="predicted"/>
<evidence type="ECO:0000313" key="3">
    <source>
        <dbReference type="Proteomes" id="UP000285875"/>
    </source>
</evidence>
<dbReference type="PROSITE" id="PS51278">
    <property type="entry name" value="GATASE_TYPE_2"/>
    <property type="match status" value="1"/>
</dbReference>